<sequence>MGAEARRRPVPPRADSLDESCSTTLPSNTSLF</sequence>
<dbReference type="EMBL" id="GBRH01159053">
    <property type="protein sequence ID" value="JAE38843.1"/>
    <property type="molecule type" value="Transcribed_RNA"/>
</dbReference>
<reference evidence="2" key="2">
    <citation type="journal article" date="2015" name="Data Brief">
        <title>Shoot transcriptome of the giant reed, Arundo donax.</title>
        <authorList>
            <person name="Barrero R.A."/>
            <person name="Guerrero F.D."/>
            <person name="Moolhuijzen P."/>
            <person name="Goolsby J.A."/>
            <person name="Tidwell J."/>
            <person name="Bellgard S.E."/>
            <person name="Bellgard M.I."/>
        </authorList>
    </citation>
    <scope>NUCLEOTIDE SEQUENCE</scope>
    <source>
        <tissue evidence="2">Shoot tissue taken approximately 20 cm above the soil surface</tissue>
    </source>
</reference>
<organism evidence="2">
    <name type="scientific">Arundo donax</name>
    <name type="common">Giant reed</name>
    <name type="synonym">Donax arundinaceus</name>
    <dbReference type="NCBI Taxonomy" id="35708"/>
    <lineage>
        <taxon>Eukaryota</taxon>
        <taxon>Viridiplantae</taxon>
        <taxon>Streptophyta</taxon>
        <taxon>Embryophyta</taxon>
        <taxon>Tracheophyta</taxon>
        <taxon>Spermatophyta</taxon>
        <taxon>Magnoliopsida</taxon>
        <taxon>Liliopsida</taxon>
        <taxon>Poales</taxon>
        <taxon>Poaceae</taxon>
        <taxon>PACMAD clade</taxon>
        <taxon>Arundinoideae</taxon>
        <taxon>Arundineae</taxon>
        <taxon>Arundo</taxon>
    </lineage>
</organism>
<protein>
    <submittedName>
        <fullName evidence="2">Uncharacterized protein</fullName>
    </submittedName>
</protein>
<feature type="region of interest" description="Disordered" evidence="1">
    <location>
        <begin position="1"/>
        <end position="32"/>
    </location>
</feature>
<evidence type="ECO:0000256" key="1">
    <source>
        <dbReference type="SAM" id="MobiDB-lite"/>
    </source>
</evidence>
<evidence type="ECO:0000313" key="2">
    <source>
        <dbReference type="EMBL" id="JAE38843.1"/>
    </source>
</evidence>
<feature type="compositionally biased region" description="Polar residues" evidence="1">
    <location>
        <begin position="19"/>
        <end position="32"/>
    </location>
</feature>
<reference evidence="2" key="1">
    <citation type="submission" date="2014-09" db="EMBL/GenBank/DDBJ databases">
        <authorList>
            <person name="Magalhaes I.L.F."/>
            <person name="Oliveira U."/>
            <person name="Santos F.R."/>
            <person name="Vidigal T.H.D.A."/>
            <person name="Brescovit A.D."/>
            <person name="Santos A.J."/>
        </authorList>
    </citation>
    <scope>NUCLEOTIDE SEQUENCE</scope>
    <source>
        <tissue evidence="2">Shoot tissue taken approximately 20 cm above the soil surface</tissue>
    </source>
</reference>
<dbReference type="AlphaFoldDB" id="A0A0A9I0Y8"/>
<name>A0A0A9I0Y8_ARUDO</name>
<accession>A0A0A9I0Y8</accession>
<proteinExistence type="predicted"/>